<dbReference type="AlphaFoldDB" id="B9N4X0"/>
<accession>B9N4X0</accession>
<organism evidence="1 2">
    <name type="scientific">Populus trichocarpa</name>
    <name type="common">Western balsam poplar</name>
    <name type="synonym">Populus balsamifera subsp. trichocarpa</name>
    <dbReference type="NCBI Taxonomy" id="3694"/>
    <lineage>
        <taxon>Eukaryota</taxon>
        <taxon>Viridiplantae</taxon>
        <taxon>Streptophyta</taxon>
        <taxon>Embryophyta</taxon>
        <taxon>Tracheophyta</taxon>
        <taxon>Spermatophyta</taxon>
        <taxon>Magnoliopsida</taxon>
        <taxon>eudicotyledons</taxon>
        <taxon>Gunneridae</taxon>
        <taxon>Pentapetalae</taxon>
        <taxon>rosids</taxon>
        <taxon>fabids</taxon>
        <taxon>Malpighiales</taxon>
        <taxon>Salicaceae</taxon>
        <taxon>Saliceae</taxon>
        <taxon>Populus</taxon>
    </lineage>
</organism>
<proteinExistence type="predicted"/>
<evidence type="ECO:0000313" key="1">
    <source>
        <dbReference type="EMBL" id="PNT41202.1"/>
    </source>
</evidence>
<dbReference type="EMBL" id="CM009293">
    <property type="protein sequence ID" value="PNT41202.1"/>
    <property type="molecule type" value="Genomic_DNA"/>
</dbReference>
<evidence type="ECO:0000313" key="2">
    <source>
        <dbReference type="Proteomes" id="UP000006729"/>
    </source>
</evidence>
<sequence length="135" mass="15499">MAIPDCLGWEDCVRVTVKVFNGLISLVPCRKWTGEKRYSVQAMKQYAASESWTKLFNIEHLEGTRKTWGCEICGYQYTLWRAFVLLSEASGVLVENDSGNEEHVLQSKAQYVSKKQTSFSAGSDREWVEYEDKEI</sequence>
<gene>
    <name evidence="1" type="ORF">POPTR_004G142200</name>
</gene>
<reference evidence="1 2" key="1">
    <citation type="journal article" date="2006" name="Science">
        <title>The genome of black cottonwood, Populus trichocarpa (Torr. &amp; Gray).</title>
        <authorList>
            <person name="Tuskan G.A."/>
            <person name="Difazio S."/>
            <person name="Jansson S."/>
            <person name="Bohlmann J."/>
            <person name="Grigoriev I."/>
            <person name="Hellsten U."/>
            <person name="Putnam N."/>
            <person name="Ralph S."/>
            <person name="Rombauts S."/>
            <person name="Salamov A."/>
            <person name="Schein J."/>
            <person name="Sterck L."/>
            <person name="Aerts A."/>
            <person name="Bhalerao R.R."/>
            <person name="Bhalerao R.P."/>
            <person name="Blaudez D."/>
            <person name="Boerjan W."/>
            <person name="Brun A."/>
            <person name="Brunner A."/>
            <person name="Busov V."/>
            <person name="Campbell M."/>
            <person name="Carlson J."/>
            <person name="Chalot M."/>
            <person name="Chapman J."/>
            <person name="Chen G.L."/>
            <person name="Cooper D."/>
            <person name="Coutinho P.M."/>
            <person name="Couturier J."/>
            <person name="Covert S."/>
            <person name="Cronk Q."/>
            <person name="Cunningham R."/>
            <person name="Davis J."/>
            <person name="Degroeve S."/>
            <person name="Dejardin A."/>
            <person name="Depamphilis C."/>
            <person name="Detter J."/>
            <person name="Dirks B."/>
            <person name="Dubchak I."/>
            <person name="Duplessis S."/>
            <person name="Ehlting J."/>
            <person name="Ellis B."/>
            <person name="Gendler K."/>
            <person name="Goodstein D."/>
            <person name="Gribskov M."/>
            <person name="Grimwood J."/>
            <person name="Groover A."/>
            <person name="Gunter L."/>
            <person name="Hamberger B."/>
            <person name="Heinze B."/>
            <person name="Helariutta Y."/>
            <person name="Henrissat B."/>
            <person name="Holligan D."/>
            <person name="Holt R."/>
            <person name="Huang W."/>
            <person name="Islam-Faridi N."/>
            <person name="Jones S."/>
            <person name="Jones-Rhoades M."/>
            <person name="Jorgensen R."/>
            <person name="Joshi C."/>
            <person name="Kangasjarvi J."/>
            <person name="Karlsson J."/>
            <person name="Kelleher C."/>
            <person name="Kirkpatrick R."/>
            <person name="Kirst M."/>
            <person name="Kohler A."/>
            <person name="Kalluri U."/>
            <person name="Larimer F."/>
            <person name="Leebens-Mack J."/>
            <person name="Leple J.C."/>
            <person name="Locascio P."/>
            <person name="Lou Y."/>
            <person name="Lucas S."/>
            <person name="Martin F."/>
            <person name="Montanini B."/>
            <person name="Napoli C."/>
            <person name="Nelson D.R."/>
            <person name="Nelson C."/>
            <person name="Nieminen K."/>
            <person name="Nilsson O."/>
            <person name="Pereda V."/>
            <person name="Peter G."/>
            <person name="Philippe R."/>
            <person name="Pilate G."/>
            <person name="Poliakov A."/>
            <person name="Razumovskaya J."/>
            <person name="Richardson P."/>
            <person name="Rinaldi C."/>
            <person name="Ritland K."/>
            <person name="Rouze P."/>
            <person name="Ryaboy D."/>
            <person name="Schmutz J."/>
            <person name="Schrader J."/>
            <person name="Segerman B."/>
            <person name="Shin H."/>
            <person name="Siddiqui A."/>
            <person name="Sterky F."/>
            <person name="Terry A."/>
            <person name="Tsai C.J."/>
            <person name="Uberbacher E."/>
            <person name="Unneberg P."/>
            <person name="Vahala J."/>
            <person name="Wall K."/>
            <person name="Wessler S."/>
            <person name="Yang G."/>
            <person name="Yin T."/>
            <person name="Douglas C."/>
            <person name="Marra M."/>
            <person name="Sandberg G."/>
            <person name="Van de Peer Y."/>
            <person name="Rokhsar D."/>
        </authorList>
    </citation>
    <scope>NUCLEOTIDE SEQUENCE [LARGE SCALE GENOMIC DNA]</scope>
    <source>
        <strain evidence="2">cv. Nisqually</strain>
    </source>
</reference>
<keyword evidence="2" id="KW-1185">Reference proteome</keyword>
<dbReference type="Proteomes" id="UP000006729">
    <property type="component" value="Chromosome 4"/>
</dbReference>
<protein>
    <submittedName>
        <fullName evidence="1">Uncharacterized protein</fullName>
    </submittedName>
</protein>
<dbReference type="InParanoid" id="B9N4X0"/>
<name>B9N4X0_POPTR</name>
<dbReference type="HOGENOM" id="CLU_1889327_0_0_1"/>